<dbReference type="PANTHER" id="PTHR48100:SF1">
    <property type="entry name" value="HISTIDINE PHOSPHATASE FAMILY PROTEIN-RELATED"/>
    <property type="match status" value="1"/>
</dbReference>
<dbReference type="Pfam" id="PF00300">
    <property type="entry name" value="His_Phos_1"/>
    <property type="match status" value="1"/>
</dbReference>
<dbReference type="RefSeq" id="WP_300484012.1">
    <property type="nucleotide sequence ID" value="NZ_JAUOEV010000001.1"/>
</dbReference>
<organism evidence="3 4">
    <name type="scientific">Shewanella vaxholmensis</name>
    <dbReference type="NCBI Taxonomy" id="3063535"/>
    <lineage>
        <taxon>Bacteria</taxon>
        <taxon>Pseudomonadati</taxon>
        <taxon>Pseudomonadota</taxon>
        <taxon>Gammaproteobacteria</taxon>
        <taxon>Alteromonadales</taxon>
        <taxon>Shewanellaceae</taxon>
        <taxon>Shewanella</taxon>
    </lineage>
</organism>
<reference evidence="3 4" key="1">
    <citation type="submission" date="2024-04" db="EMBL/GenBank/DDBJ databases">
        <title>Novel Shewanella species isolated from Baltic Sea sediments.</title>
        <authorList>
            <person name="Martin-Rodriguez A.J."/>
            <person name="Fernandez-Juarez V."/>
            <person name="Valeriano V.D."/>
            <person name="Mihindukulasooriya I."/>
            <person name="Ceresnova L."/>
            <person name="Joffre E."/>
            <person name="Jensie-Markopoulos S."/>
            <person name="Moore E.R.B."/>
            <person name="Sjoling A."/>
        </authorList>
    </citation>
    <scope>NUCLEOTIDE SEQUENCE [LARGE SCALE GENOMIC DNA]</scope>
    <source>
        <strain evidence="3 4">VAX-SP0-0CM-1</strain>
    </source>
</reference>
<proteinExistence type="predicted"/>
<protein>
    <submittedName>
        <fullName evidence="3">Histidine phosphatase family protein</fullName>
        <ecNumber evidence="3">3.1.3.-</ecNumber>
    </submittedName>
</protein>
<dbReference type="CDD" id="cd07067">
    <property type="entry name" value="HP_PGM_like"/>
    <property type="match status" value="1"/>
</dbReference>
<dbReference type="EMBL" id="JBCHKU010000001">
    <property type="protein sequence ID" value="MEM6247153.1"/>
    <property type="molecule type" value="Genomic_DNA"/>
</dbReference>
<dbReference type="EC" id="3.1.3.-" evidence="3"/>
<dbReference type="InterPro" id="IPR001345">
    <property type="entry name" value="PG/BPGM_mutase_AS"/>
</dbReference>
<dbReference type="SMART" id="SM00855">
    <property type="entry name" value="PGAM"/>
    <property type="match status" value="1"/>
</dbReference>
<dbReference type="InterPro" id="IPR013078">
    <property type="entry name" value="His_Pase_superF_clade-1"/>
</dbReference>
<name>A0ABU9ULM2_9GAMM</name>
<evidence type="ECO:0000313" key="4">
    <source>
        <dbReference type="Proteomes" id="UP001489333"/>
    </source>
</evidence>
<dbReference type="Proteomes" id="UP001489333">
    <property type="component" value="Unassembled WGS sequence"/>
</dbReference>
<keyword evidence="2" id="KW-0413">Isomerase</keyword>
<evidence type="ECO:0000313" key="3">
    <source>
        <dbReference type="EMBL" id="MEM6247153.1"/>
    </source>
</evidence>
<dbReference type="PANTHER" id="PTHR48100">
    <property type="entry name" value="BROAD-SPECIFICITY PHOSPHATASE YOR283W-RELATED"/>
    <property type="match status" value="1"/>
</dbReference>
<dbReference type="InterPro" id="IPR050275">
    <property type="entry name" value="PGM_Phosphatase"/>
</dbReference>
<sequence length="196" mass="22129">MIKKTIYLLRHGQTQFNAELRLQGRCNSPLTALGELQAQAVGEVLKQHVYSVDEWAFHVSPLGRAVQTAEIICQQIGFPVARLQKDARLIEFGLGDWEQQRVPDIKQSQPELSGIVDWYTYAPNAESFTSISGRLKDWLNDPSIPERVIVVSHALSGAVFRGIYADLDYQALWAQEMPQDAFFKLDDGKVIKIQCL</sequence>
<comment type="caution">
    <text evidence="3">The sequence shown here is derived from an EMBL/GenBank/DDBJ whole genome shotgun (WGS) entry which is preliminary data.</text>
</comment>
<keyword evidence="4" id="KW-1185">Reference proteome</keyword>
<evidence type="ECO:0000256" key="1">
    <source>
        <dbReference type="ARBA" id="ARBA00023152"/>
    </source>
</evidence>
<dbReference type="PIRSF" id="PIRSF000709">
    <property type="entry name" value="6PFK_2-Ptase"/>
    <property type="match status" value="1"/>
</dbReference>
<dbReference type="InterPro" id="IPR029033">
    <property type="entry name" value="His_PPase_superfam"/>
</dbReference>
<dbReference type="GO" id="GO:0016787">
    <property type="term" value="F:hydrolase activity"/>
    <property type="evidence" value="ECO:0007669"/>
    <property type="project" value="UniProtKB-KW"/>
</dbReference>
<keyword evidence="1" id="KW-0324">Glycolysis</keyword>
<gene>
    <name evidence="3" type="ORF">AAGS29_00835</name>
</gene>
<evidence type="ECO:0000256" key="2">
    <source>
        <dbReference type="ARBA" id="ARBA00023235"/>
    </source>
</evidence>
<keyword evidence="3" id="KW-0378">Hydrolase</keyword>
<accession>A0ABU9ULM2</accession>
<dbReference type="PROSITE" id="PS00175">
    <property type="entry name" value="PG_MUTASE"/>
    <property type="match status" value="1"/>
</dbReference>
<dbReference type="Gene3D" id="3.40.50.1240">
    <property type="entry name" value="Phosphoglycerate mutase-like"/>
    <property type="match status" value="1"/>
</dbReference>
<dbReference type="SUPFAM" id="SSF53254">
    <property type="entry name" value="Phosphoglycerate mutase-like"/>
    <property type="match status" value="1"/>
</dbReference>